<dbReference type="Proteomes" id="UP000231276">
    <property type="component" value="Unassembled WGS sequence"/>
</dbReference>
<name>A0A2H0DXB2_9BACT</name>
<comment type="caution">
    <text evidence="3">The sequence shown here is derived from an EMBL/GenBank/DDBJ whole genome shotgun (WGS) entry which is preliminary data.</text>
</comment>
<evidence type="ECO:0000313" key="3">
    <source>
        <dbReference type="EMBL" id="PIP86349.1"/>
    </source>
</evidence>
<dbReference type="AlphaFoldDB" id="A0A2H0DXB2"/>
<protein>
    <submittedName>
        <fullName evidence="3">Uncharacterized protein</fullName>
    </submittedName>
</protein>
<feature type="transmembrane region" description="Helical" evidence="2">
    <location>
        <begin position="49"/>
        <end position="68"/>
    </location>
</feature>
<feature type="region of interest" description="Disordered" evidence="1">
    <location>
        <begin position="144"/>
        <end position="178"/>
    </location>
</feature>
<keyword evidence="2" id="KW-1133">Transmembrane helix</keyword>
<feature type="transmembrane region" description="Helical" evidence="2">
    <location>
        <begin position="21"/>
        <end position="43"/>
    </location>
</feature>
<proteinExistence type="predicted"/>
<evidence type="ECO:0000256" key="1">
    <source>
        <dbReference type="SAM" id="MobiDB-lite"/>
    </source>
</evidence>
<organism evidence="3 4">
    <name type="scientific">Candidatus Campbellbacteria bacterium CG22_combo_CG10-13_8_21_14_all_43_18</name>
    <dbReference type="NCBI Taxonomy" id="1974530"/>
    <lineage>
        <taxon>Bacteria</taxon>
        <taxon>Candidatus Campbelliibacteriota</taxon>
    </lineage>
</organism>
<reference evidence="3 4" key="1">
    <citation type="submission" date="2017-09" db="EMBL/GenBank/DDBJ databases">
        <title>Depth-based differentiation of microbial function through sediment-hosted aquifers and enrichment of novel symbionts in the deep terrestrial subsurface.</title>
        <authorList>
            <person name="Probst A.J."/>
            <person name="Ladd B."/>
            <person name="Jarett J.K."/>
            <person name="Geller-Mcgrath D.E."/>
            <person name="Sieber C.M."/>
            <person name="Emerson J.B."/>
            <person name="Anantharaman K."/>
            <person name="Thomas B.C."/>
            <person name="Malmstrom R."/>
            <person name="Stieglmeier M."/>
            <person name="Klingl A."/>
            <person name="Woyke T."/>
            <person name="Ryan C.M."/>
            <person name="Banfield J.F."/>
        </authorList>
    </citation>
    <scope>NUCLEOTIDE SEQUENCE [LARGE SCALE GENOMIC DNA]</scope>
    <source>
        <strain evidence="3">CG22_combo_CG10-13_8_21_14_all_43_18</strain>
    </source>
</reference>
<feature type="compositionally biased region" description="Basic residues" evidence="1">
    <location>
        <begin position="168"/>
        <end position="178"/>
    </location>
</feature>
<evidence type="ECO:0000256" key="2">
    <source>
        <dbReference type="SAM" id="Phobius"/>
    </source>
</evidence>
<gene>
    <name evidence="3" type="ORF">COW82_02520</name>
</gene>
<dbReference type="EMBL" id="PCTS01000034">
    <property type="protein sequence ID" value="PIP86349.1"/>
    <property type="molecule type" value="Genomic_DNA"/>
</dbReference>
<evidence type="ECO:0000313" key="4">
    <source>
        <dbReference type="Proteomes" id="UP000231276"/>
    </source>
</evidence>
<sequence>MDKEERERHSLGRKKKRVRMGAAFLMIFLALAFDALQALLLFLFGTGLFLNRIVTIVAWAIFAFWFWMKDVKILSFESKGLSKFIPGAVSFVSEMVPVIGALPGLTAGVAVIIMITYFEDETGLNLKEVTGGVFPKVGGATGERIPARNKEGGRGIIKSADGRERALKRNSGKRRPAS</sequence>
<keyword evidence="2" id="KW-0812">Transmembrane</keyword>
<feature type="transmembrane region" description="Helical" evidence="2">
    <location>
        <begin position="89"/>
        <end position="118"/>
    </location>
</feature>
<accession>A0A2H0DXB2</accession>
<keyword evidence="2" id="KW-0472">Membrane</keyword>